<gene>
    <name evidence="1" type="ORF">Acy02nite_26870</name>
</gene>
<proteinExistence type="predicted"/>
<dbReference type="Proteomes" id="UP000619479">
    <property type="component" value="Unassembled WGS sequence"/>
</dbReference>
<dbReference type="InterPro" id="IPR019361">
    <property type="entry name" value="HPF1"/>
</dbReference>
<dbReference type="AlphaFoldDB" id="A0A919MB73"/>
<name>A0A919MB73_9ACTN</name>
<dbReference type="EMBL" id="BOMH01000018">
    <property type="protein sequence ID" value="GID64806.1"/>
    <property type="molecule type" value="Genomic_DNA"/>
</dbReference>
<evidence type="ECO:0000313" key="1">
    <source>
        <dbReference type="EMBL" id="GID64806.1"/>
    </source>
</evidence>
<dbReference type="GO" id="GO:0006974">
    <property type="term" value="P:DNA damage response"/>
    <property type="evidence" value="ECO:0007669"/>
    <property type="project" value="InterPro"/>
</dbReference>
<dbReference type="GO" id="GO:0042393">
    <property type="term" value="F:histone binding"/>
    <property type="evidence" value="ECO:0007669"/>
    <property type="project" value="InterPro"/>
</dbReference>
<dbReference type="Pfam" id="PF10228">
    <property type="entry name" value="HPF1"/>
    <property type="match status" value="1"/>
</dbReference>
<sequence>MMSRERALATMNERFPLVAERVLHQWGLRLPRQVAVFAALAASDGKALAEVGISPWGVTDYFRDGGLDLAGRDGLDPRLHARFRCDPAEFVTVMGGGSDGLHFGLWFDDPAELPALIAHNYARDSAETWASTAPTLIGVVRERVDRQLADYGDEPEEVARVAPLIEAVEWFTAADQAALRQDGPPRWASAPRSYFAMSLLPHLPPDSGDPQASESGIRLDVFQGDAAQASRWITEARRELTAGRPALALAVGSELHWLDRDEYRQAGLDLLVGAYRALGRDALAEIATVHAAHRDLRSVQVLVAGV</sequence>
<organism evidence="1 2">
    <name type="scientific">Actinoplanes cyaneus</name>
    <dbReference type="NCBI Taxonomy" id="52696"/>
    <lineage>
        <taxon>Bacteria</taxon>
        <taxon>Bacillati</taxon>
        <taxon>Actinomycetota</taxon>
        <taxon>Actinomycetes</taxon>
        <taxon>Micromonosporales</taxon>
        <taxon>Micromonosporaceae</taxon>
        <taxon>Actinoplanes</taxon>
    </lineage>
</organism>
<accession>A0A919MB73</accession>
<protein>
    <submittedName>
        <fullName evidence="1">Uncharacterized protein</fullName>
    </submittedName>
</protein>
<dbReference type="RefSeq" id="WP_203740372.1">
    <property type="nucleotide sequence ID" value="NZ_BAAAUC010000025.1"/>
</dbReference>
<comment type="caution">
    <text evidence="1">The sequence shown here is derived from an EMBL/GenBank/DDBJ whole genome shotgun (WGS) entry which is preliminary data.</text>
</comment>
<keyword evidence="2" id="KW-1185">Reference proteome</keyword>
<reference evidence="1" key="1">
    <citation type="submission" date="2021-01" db="EMBL/GenBank/DDBJ databases">
        <title>Whole genome shotgun sequence of Actinoplanes cyaneus NBRC 14990.</title>
        <authorList>
            <person name="Komaki H."/>
            <person name="Tamura T."/>
        </authorList>
    </citation>
    <scope>NUCLEOTIDE SEQUENCE</scope>
    <source>
        <strain evidence="1">NBRC 14990</strain>
    </source>
</reference>
<evidence type="ECO:0000313" key="2">
    <source>
        <dbReference type="Proteomes" id="UP000619479"/>
    </source>
</evidence>